<evidence type="ECO:0000313" key="1">
    <source>
        <dbReference type="EMBL" id="ESL11728.1"/>
    </source>
</evidence>
<dbReference type="PANTHER" id="PTHR12904:SF23">
    <property type="entry name" value="PROTEIN ZER-1 HOMOLOG"/>
    <property type="match status" value="1"/>
</dbReference>
<dbReference type="VEuPathDB" id="TriTrypDB:TRSC58_00515"/>
<dbReference type="InterPro" id="IPR051341">
    <property type="entry name" value="Zyg-11_UBL_adapter"/>
</dbReference>
<dbReference type="AlphaFoldDB" id="A0A061J8G4"/>
<proteinExistence type="predicted"/>
<dbReference type="InterPro" id="IPR032675">
    <property type="entry name" value="LRR_dom_sf"/>
</dbReference>
<name>A0A061J8G4_TRYRA</name>
<dbReference type="Gene3D" id="3.80.10.10">
    <property type="entry name" value="Ribonuclease Inhibitor"/>
    <property type="match status" value="2"/>
</dbReference>
<dbReference type="SUPFAM" id="SSF52058">
    <property type="entry name" value="L domain-like"/>
    <property type="match status" value="1"/>
</dbReference>
<evidence type="ECO:0000313" key="2">
    <source>
        <dbReference type="Proteomes" id="UP000031737"/>
    </source>
</evidence>
<dbReference type="EMBL" id="AUPL01000515">
    <property type="protein sequence ID" value="ESL11728.1"/>
    <property type="molecule type" value="Genomic_DNA"/>
</dbReference>
<comment type="caution">
    <text evidence="1">The sequence shown here is derived from an EMBL/GenBank/DDBJ whole genome shotgun (WGS) entry which is preliminary data.</text>
</comment>
<keyword evidence="2" id="KW-1185">Reference proteome</keyword>
<accession>A0A061J8G4</accession>
<sequence>MLSYASKEPLTGDLDTLGVLHQVMRFVPYNRRTLCAMRCVSKPYRRAVQHPRGPWAGHEGIMTSRYGHCVIFNAKDDEGGHSNFSLSSVSPIGRKFTTLGVKMLSRYHQCVANGLTGLVLHHAQIDLEVFDALALLTNLRKLELAFCRNIISIAGASCVANLESLEIDLCPLEPDGAVGLLLPKLKRLRLHSCTKLSKLNGIAPATAAALEEVYIENCDIYDDTVNEFFMNFTTNLKLLHLPGAHIDTALTCVPVEVREKSLVSLHLRETSLRFETLCELTPSLQNRLEFLSLDSCSELESFEPLGRLQELRFLDVAGFFHGEGLQFLTCCVKLELFRMSNSQIENIMFVSSLQALRVLDATNSALGDPSLMFLENLPMLEVVVLTKCVLITNINVLSTCKRICRIFCANTGVTNEGITSLTACPELEELDLKMTAVTDVNFLVGCPSLKCINVCSAVLSCEGCQALLKSNIEVICDSFDIGSDFIDS</sequence>
<gene>
    <name evidence="1" type="ORF">TRSC58_00515</name>
</gene>
<organism evidence="1 2">
    <name type="scientific">Trypanosoma rangeli SC58</name>
    <dbReference type="NCBI Taxonomy" id="429131"/>
    <lineage>
        <taxon>Eukaryota</taxon>
        <taxon>Discoba</taxon>
        <taxon>Euglenozoa</taxon>
        <taxon>Kinetoplastea</taxon>
        <taxon>Metakinetoplastina</taxon>
        <taxon>Trypanosomatida</taxon>
        <taxon>Trypanosomatidae</taxon>
        <taxon>Trypanosoma</taxon>
        <taxon>Herpetosoma</taxon>
    </lineage>
</organism>
<reference evidence="1 2" key="1">
    <citation type="submission" date="2013-07" db="EMBL/GenBank/DDBJ databases">
        <authorList>
            <person name="Stoco P.H."/>
            <person name="Wagner G."/>
            <person name="Gerber A."/>
            <person name="Zaha A."/>
            <person name="Thompson C."/>
            <person name="Bartholomeu D.C."/>
            <person name="Luckemeyer D.D."/>
            <person name="Bahia D."/>
            <person name="Loreto E."/>
            <person name="Prestes E.B."/>
            <person name="Lima F.M."/>
            <person name="Rodrigues-Luiz G."/>
            <person name="Vallejo G.A."/>
            <person name="Filho J.F."/>
            <person name="Monteiro K.M."/>
            <person name="Tyler K.M."/>
            <person name="de Almeida L.G."/>
            <person name="Ortiz M.F."/>
            <person name="Siervo M.A."/>
            <person name="de Moraes M.H."/>
            <person name="Cunha O.L."/>
            <person name="Mendonca-Neto R."/>
            <person name="Silva R."/>
            <person name="Teixeira S.M."/>
            <person name="Murta S.M."/>
            <person name="Sincero T.C."/>
            <person name="Mendes T.A."/>
            <person name="Urmenyi T.P."/>
            <person name="Silva V.G."/>
            <person name="da Rocha W.D."/>
            <person name="Andersson B."/>
            <person name="Romanha A.J."/>
            <person name="Steindel M."/>
            <person name="de Vasconcelos A.T."/>
            <person name="Grisard E.C."/>
        </authorList>
    </citation>
    <scope>NUCLEOTIDE SEQUENCE [LARGE SCALE GENOMIC DNA]</scope>
    <source>
        <strain evidence="1 2">SC58</strain>
    </source>
</reference>
<dbReference type="Proteomes" id="UP000031737">
    <property type="component" value="Unassembled WGS sequence"/>
</dbReference>
<evidence type="ECO:0008006" key="3">
    <source>
        <dbReference type="Google" id="ProtNLM"/>
    </source>
</evidence>
<protein>
    <recommendedName>
        <fullName evidence="3">Leucine-rich repeat protein (LRRP)</fullName>
    </recommendedName>
</protein>
<dbReference type="PANTHER" id="PTHR12904">
    <property type="match status" value="1"/>
</dbReference>
<dbReference type="OrthoDB" id="120976at2759"/>